<feature type="signal peptide" evidence="1">
    <location>
        <begin position="1"/>
        <end position="20"/>
    </location>
</feature>
<name>A0A8J1U056_OWEFU</name>
<keyword evidence="1" id="KW-0732">Signal</keyword>
<accession>A0A8J1U056</accession>
<evidence type="ECO:0000313" key="2">
    <source>
        <dbReference type="EMBL" id="CAH1786648.1"/>
    </source>
</evidence>
<protein>
    <submittedName>
        <fullName evidence="2">Uncharacterized protein</fullName>
    </submittedName>
</protein>
<organism evidence="2 3">
    <name type="scientific">Owenia fusiformis</name>
    <name type="common">Polychaete worm</name>
    <dbReference type="NCBI Taxonomy" id="6347"/>
    <lineage>
        <taxon>Eukaryota</taxon>
        <taxon>Metazoa</taxon>
        <taxon>Spiralia</taxon>
        <taxon>Lophotrochozoa</taxon>
        <taxon>Annelida</taxon>
        <taxon>Polychaeta</taxon>
        <taxon>Sedentaria</taxon>
        <taxon>Canalipalpata</taxon>
        <taxon>Sabellida</taxon>
        <taxon>Oweniida</taxon>
        <taxon>Oweniidae</taxon>
        <taxon>Owenia</taxon>
    </lineage>
</organism>
<dbReference type="EMBL" id="CAIIXF020000006">
    <property type="protein sequence ID" value="CAH1786648.1"/>
    <property type="molecule type" value="Genomic_DNA"/>
</dbReference>
<keyword evidence="3" id="KW-1185">Reference proteome</keyword>
<proteinExistence type="predicted"/>
<evidence type="ECO:0000256" key="1">
    <source>
        <dbReference type="SAM" id="SignalP"/>
    </source>
</evidence>
<dbReference type="AlphaFoldDB" id="A0A8J1U056"/>
<evidence type="ECO:0000313" key="3">
    <source>
        <dbReference type="Proteomes" id="UP000749559"/>
    </source>
</evidence>
<sequence length="222" mass="24904">MNLGLVLGCFAASLFYVVKGECKDELRRCFQAHSYFFNVRYNEVPKTEEVGILGDFCIAWQGLLDCYANTRSCQMGVESDMRLSASWQMGHIFFYRVGVAIKTGVCPNLDLTSIYGGILAPHRKMSLVIPEDFYAMDNAMVCFQRNMQEAAVEYALIMEMKSDFCIASEEAANFLKLHEFPECDAVSPLAIRNLIEAPAKDFPRLVNLVKSRTPMNSGIGVC</sequence>
<dbReference type="EMBL" id="CAIIXF020000006">
    <property type="protein sequence ID" value="CAH1786647.1"/>
    <property type="molecule type" value="Genomic_DNA"/>
</dbReference>
<comment type="caution">
    <text evidence="2">The sequence shown here is derived from an EMBL/GenBank/DDBJ whole genome shotgun (WGS) entry which is preliminary data.</text>
</comment>
<feature type="chain" id="PRO_5042429245" evidence="1">
    <location>
        <begin position="21"/>
        <end position="222"/>
    </location>
</feature>
<dbReference type="Proteomes" id="UP000749559">
    <property type="component" value="Unassembled WGS sequence"/>
</dbReference>
<reference evidence="2" key="1">
    <citation type="submission" date="2022-03" db="EMBL/GenBank/DDBJ databases">
        <authorList>
            <person name="Martin C."/>
        </authorList>
    </citation>
    <scope>NUCLEOTIDE SEQUENCE</scope>
</reference>
<gene>
    <name evidence="2" type="ORF">OFUS_LOCUS12502</name>
</gene>